<sequence length="75" mass="8255">MAAVTKSTNMKVVEVCSLDGLNRGMQTITRSLFAGLNNNFNNIPNEVTALPPGPEPRCSLFIRKEEDFALDIKES</sequence>
<organism evidence="1 2">
    <name type="scientific">Portunus trituberculatus</name>
    <name type="common">Swimming crab</name>
    <name type="synonym">Neptunus trituberculatus</name>
    <dbReference type="NCBI Taxonomy" id="210409"/>
    <lineage>
        <taxon>Eukaryota</taxon>
        <taxon>Metazoa</taxon>
        <taxon>Ecdysozoa</taxon>
        <taxon>Arthropoda</taxon>
        <taxon>Crustacea</taxon>
        <taxon>Multicrustacea</taxon>
        <taxon>Malacostraca</taxon>
        <taxon>Eumalacostraca</taxon>
        <taxon>Eucarida</taxon>
        <taxon>Decapoda</taxon>
        <taxon>Pleocyemata</taxon>
        <taxon>Brachyura</taxon>
        <taxon>Eubrachyura</taxon>
        <taxon>Portunoidea</taxon>
        <taxon>Portunidae</taxon>
        <taxon>Portuninae</taxon>
        <taxon>Portunus</taxon>
    </lineage>
</organism>
<dbReference type="Proteomes" id="UP000324222">
    <property type="component" value="Unassembled WGS sequence"/>
</dbReference>
<reference evidence="1 2" key="1">
    <citation type="submission" date="2019-05" db="EMBL/GenBank/DDBJ databases">
        <title>Another draft genome of Portunus trituberculatus and its Hox gene families provides insights of decapod evolution.</title>
        <authorList>
            <person name="Jeong J.-H."/>
            <person name="Song I."/>
            <person name="Kim S."/>
            <person name="Choi T."/>
            <person name="Kim D."/>
            <person name="Ryu S."/>
            <person name="Kim W."/>
        </authorList>
    </citation>
    <scope>NUCLEOTIDE SEQUENCE [LARGE SCALE GENOMIC DNA]</scope>
    <source>
        <tissue evidence="1">Muscle</tissue>
    </source>
</reference>
<evidence type="ECO:0000313" key="2">
    <source>
        <dbReference type="Proteomes" id="UP000324222"/>
    </source>
</evidence>
<name>A0A5B7H1L3_PORTR</name>
<comment type="caution">
    <text evidence="1">The sequence shown here is derived from an EMBL/GenBank/DDBJ whole genome shotgun (WGS) entry which is preliminary data.</text>
</comment>
<evidence type="ECO:0000313" key="1">
    <source>
        <dbReference type="EMBL" id="MPC63746.1"/>
    </source>
</evidence>
<proteinExistence type="predicted"/>
<dbReference type="EMBL" id="VSRR010021214">
    <property type="protein sequence ID" value="MPC63746.1"/>
    <property type="molecule type" value="Genomic_DNA"/>
</dbReference>
<protein>
    <submittedName>
        <fullName evidence="1">Uncharacterized protein</fullName>
    </submittedName>
</protein>
<gene>
    <name evidence="1" type="ORF">E2C01_057849</name>
</gene>
<dbReference type="AlphaFoldDB" id="A0A5B7H1L3"/>
<accession>A0A5B7H1L3</accession>
<keyword evidence="2" id="KW-1185">Reference proteome</keyword>